<dbReference type="GeneID" id="19157083"/>
<dbReference type="Proteomes" id="UP000019484">
    <property type="component" value="Unassembled WGS sequence"/>
</dbReference>
<dbReference type="AlphaFoldDB" id="W9YVS4"/>
<dbReference type="HOGENOM" id="CLU_496948_0_0_1"/>
<evidence type="ECO:0000313" key="3">
    <source>
        <dbReference type="Proteomes" id="UP000019484"/>
    </source>
</evidence>
<keyword evidence="3" id="KW-1185">Reference proteome</keyword>
<evidence type="ECO:0000313" key="2">
    <source>
        <dbReference type="EMBL" id="EXJ93790.1"/>
    </source>
</evidence>
<dbReference type="EMBL" id="AMWN01000002">
    <property type="protein sequence ID" value="EXJ93790.1"/>
    <property type="molecule type" value="Genomic_DNA"/>
</dbReference>
<sequence length="548" mass="61329">MSAMEIDSIWQSAFGESTRPELYTSRELNEDGFQPLSDPQAFLLNIPTLSKKQLYAASANNQIAMKLAQDEYMDLERQIANLKGKNHAKNPQALPEHSVFEERKEAALYNYKYEPNRPALLHAGIPGLRHAEDLTEREKHDVRLFQEPFEQGGFVPKEREYKAKLANARNPKNPDGWVPVVKEGKPLIPKLQTHHDEYNITYVRRNVDENGEIIRPQTPTSEVSGEAPSKAVDKRLTRTRFDGKKHPPTREVSETPSAASTPGKKRASTPAADGGAETPNAKRQKVNAQGKPKHPNQYTKAREARELAADTAAAQNAPATGPTKESWQGLSPDELRARKWTDEELVEAVKHNHLWLHDDPNQAEDWKEKIVNGVNPVRSFSMFKKWAYWKAENKDKRPRSKKTPAANQANEATDDAKPKRTPTKLKLRADYGGTPPSIAPMAETVDVAEAQDNAKPAGRSKKESNRQGPVGIKHLMNHDEEEDGVQAELATEQESRQEHAVSVENGVQLNGGSGWRPGLKKEESDSISVADITPPKRRSLRNTRRTSD</sequence>
<proteinExistence type="predicted"/>
<protein>
    <submittedName>
        <fullName evidence="2">Uncharacterized protein</fullName>
    </submittedName>
</protein>
<gene>
    <name evidence="2" type="ORF">A1O1_02183</name>
</gene>
<comment type="caution">
    <text evidence="2">The sequence shown here is derived from an EMBL/GenBank/DDBJ whole genome shotgun (WGS) entry which is preliminary data.</text>
</comment>
<feature type="compositionally biased region" description="Basic residues" evidence="1">
    <location>
        <begin position="535"/>
        <end position="548"/>
    </location>
</feature>
<feature type="region of interest" description="Disordered" evidence="1">
    <location>
        <begin position="392"/>
        <end position="548"/>
    </location>
</feature>
<dbReference type="OrthoDB" id="4115400at2759"/>
<accession>W9YVS4</accession>
<name>W9YVS4_9EURO</name>
<feature type="compositionally biased region" description="Low complexity" evidence="1">
    <location>
        <begin position="309"/>
        <end position="319"/>
    </location>
</feature>
<dbReference type="RefSeq" id="XP_007721284.1">
    <property type="nucleotide sequence ID" value="XM_007723094.1"/>
</dbReference>
<reference evidence="2 3" key="1">
    <citation type="submission" date="2013-03" db="EMBL/GenBank/DDBJ databases">
        <title>The Genome Sequence of Capronia coronata CBS 617.96.</title>
        <authorList>
            <consortium name="The Broad Institute Genomics Platform"/>
            <person name="Cuomo C."/>
            <person name="de Hoog S."/>
            <person name="Gorbushina A."/>
            <person name="Walker B."/>
            <person name="Young S.K."/>
            <person name="Zeng Q."/>
            <person name="Gargeya S."/>
            <person name="Fitzgerald M."/>
            <person name="Haas B."/>
            <person name="Abouelleil A."/>
            <person name="Allen A.W."/>
            <person name="Alvarado L."/>
            <person name="Arachchi H.M."/>
            <person name="Berlin A.M."/>
            <person name="Chapman S.B."/>
            <person name="Gainer-Dewar J."/>
            <person name="Goldberg J."/>
            <person name="Griggs A."/>
            <person name="Gujja S."/>
            <person name="Hansen M."/>
            <person name="Howarth C."/>
            <person name="Imamovic A."/>
            <person name="Ireland A."/>
            <person name="Larimer J."/>
            <person name="McCowan C."/>
            <person name="Murphy C."/>
            <person name="Pearson M."/>
            <person name="Poon T.W."/>
            <person name="Priest M."/>
            <person name="Roberts A."/>
            <person name="Saif S."/>
            <person name="Shea T."/>
            <person name="Sisk P."/>
            <person name="Sykes S."/>
            <person name="Wortman J."/>
            <person name="Nusbaum C."/>
            <person name="Birren B."/>
        </authorList>
    </citation>
    <scope>NUCLEOTIDE SEQUENCE [LARGE SCALE GENOMIC DNA]</scope>
    <source>
        <strain evidence="2 3">CBS 617.96</strain>
    </source>
</reference>
<feature type="region of interest" description="Disordered" evidence="1">
    <location>
        <begin position="211"/>
        <end position="332"/>
    </location>
</feature>
<evidence type="ECO:0000256" key="1">
    <source>
        <dbReference type="SAM" id="MobiDB-lite"/>
    </source>
</evidence>
<dbReference type="STRING" id="1182541.W9YVS4"/>
<organism evidence="2 3">
    <name type="scientific">Capronia coronata CBS 617.96</name>
    <dbReference type="NCBI Taxonomy" id="1182541"/>
    <lineage>
        <taxon>Eukaryota</taxon>
        <taxon>Fungi</taxon>
        <taxon>Dikarya</taxon>
        <taxon>Ascomycota</taxon>
        <taxon>Pezizomycotina</taxon>
        <taxon>Eurotiomycetes</taxon>
        <taxon>Chaetothyriomycetidae</taxon>
        <taxon>Chaetothyriales</taxon>
        <taxon>Herpotrichiellaceae</taxon>
        <taxon>Capronia</taxon>
    </lineage>
</organism>
<feature type="compositionally biased region" description="Basic and acidic residues" evidence="1">
    <location>
        <begin position="231"/>
        <end position="253"/>
    </location>
</feature>
<dbReference type="eggNOG" id="ENOG502S2DX">
    <property type="taxonomic scope" value="Eukaryota"/>
</dbReference>